<reference evidence="3" key="1">
    <citation type="submission" date="2014-04" db="EMBL/GenBank/DDBJ databases">
        <title>Evolutionary Origins and Diversification of the Mycorrhizal Mutualists.</title>
        <authorList>
            <consortium name="DOE Joint Genome Institute"/>
            <consortium name="Mycorrhizal Genomics Consortium"/>
            <person name="Kohler A."/>
            <person name="Kuo A."/>
            <person name="Nagy L.G."/>
            <person name="Floudas D."/>
            <person name="Copeland A."/>
            <person name="Barry K.W."/>
            <person name="Cichocki N."/>
            <person name="Veneault-Fourrey C."/>
            <person name="LaButti K."/>
            <person name="Lindquist E.A."/>
            <person name="Lipzen A."/>
            <person name="Lundell T."/>
            <person name="Morin E."/>
            <person name="Murat C."/>
            <person name="Riley R."/>
            <person name="Ohm R."/>
            <person name="Sun H."/>
            <person name="Tunlid A."/>
            <person name="Henrissat B."/>
            <person name="Grigoriev I.V."/>
            <person name="Hibbett D.S."/>
            <person name="Martin F."/>
        </authorList>
    </citation>
    <scope>NUCLEOTIDE SEQUENCE [LARGE SCALE GENOMIC DNA]</scope>
    <source>
        <strain evidence="3">FD-334 SS-4</strain>
    </source>
</reference>
<sequence>MYLAPHHVGPRASSTHEHHGRSTCSPQPSRPFQRSRYPSPGPLLNMRTVLPMTSTPVPSDQSLPRCCTPMSAPISQHLTPLLNDDKAR</sequence>
<feature type="compositionally biased region" description="Polar residues" evidence="1">
    <location>
        <begin position="22"/>
        <end position="32"/>
    </location>
</feature>
<keyword evidence="3" id="KW-1185">Reference proteome</keyword>
<feature type="compositionally biased region" description="Polar residues" evidence="1">
    <location>
        <begin position="51"/>
        <end position="62"/>
    </location>
</feature>
<gene>
    <name evidence="2" type="ORF">HYPSUDRAFT_204400</name>
</gene>
<protein>
    <submittedName>
        <fullName evidence="2">Uncharacterized protein</fullName>
    </submittedName>
</protein>
<feature type="region of interest" description="Disordered" evidence="1">
    <location>
        <begin position="1"/>
        <end position="88"/>
    </location>
</feature>
<dbReference type="AlphaFoldDB" id="A0A0D2PHZ1"/>
<accession>A0A0D2PHZ1</accession>
<evidence type="ECO:0000313" key="3">
    <source>
        <dbReference type="Proteomes" id="UP000054270"/>
    </source>
</evidence>
<dbReference type="Proteomes" id="UP000054270">
    <property type="component" value="Unassembled WGS sequence"/>
</dbReference>
<proteinExistence type="predicted"/>
<evidence type="ECO:0000256" key="1">
    <source>
        <dbReference type="SAM" id="MobiDB-lite"/>
    </source>
</evidence>
<organism evidence="2 3">
    <name type="scientific">Hypholoma sublateritium (strain FD-334 SS-4)</name>
    <dbReference type="NCBI Taxonomy" id="945553"/>
    <lineage>
        <taxon>Eukaryota</taxon>
        <taxon>Fungi</taxon>
        <taxon>Dikarya</taxon>
        <taxon>Basidiomycota</taxon>
        <taxon>Agaricomycotina</taxon>
        <taxon>Agaricomycetes</taxon>
        <taxon>Agaricomycetidae</taxon>
        <taxon>Agaricales</taxon>
        <taxon>Agaricineae</taxon>
        <taxon>Strophariaceae</taxon>
        <taxon>Hypholoma</taxon>
    </lineage>
</organism>
<evidence type="ECO:0000313" key="2">
    <source>
        <dbReference type="EMBL" id="KJA19660.1"/>
    </source>
</evidence>
<dbReference type="EMBL" id="KN817575">
    <property type="protein sequence ID" value="KJA19660.1"/>
    <property type="molecule type" value="Genomic_DNA"/>
</dbReference>
<name>A0A0D2PHZ1_HYPSF</name>